<evidence type="ECO:0000256" key="3">
    <source>
        <dbReference type="ARBA" id="ARBA00022563"/>
    </source>
</evidence>
<dbReference type="PIRSF" id="PIRSF000412">
    <property type="entry name" value="SHMT"/>
    <property type="match status" value="1"/>
</dbReference>
<accession>A0A444L908</accession>
<protein>
    <submittedName>
        <fullName evidence="8">Serine hydroxymethyltransferase (Tetrahydromethanopterin-dependent)</fullName>
    </submittedName>
</protein>
<dbReference type="GO" id="GO:0035999">
    <property type="term" value="P:tetrahydrofolate interconversion"/>
    <property type="evidence" value="ECO:0007669"/>
    <property type="project" value="InterPro"/>
</dbReference>
<dbReference type="PROSITE" id="PS00096">
    <property type="entry name" value="SHMT"/>
    <property type="match status" value="1"/>
</dbReference>
<dbReference type="Pfam" id="PF00464">
    <property type="entry name" value="SHMT"/>
    <property type="match status" value="1"/>
</dbReference>
<dbReference type="GO" id="GO:0004372">
    <property type="term" value="F:glycine hydroxymethyltransferase activity"/>
    <property type="evidence" value="ECO:0007669"/>
    <property type="project" value="InterPro"/>
</dbReference>
<dbReference type="InterPro" id="IPR015421">
    <property type="entry name" value="PyrdxlP-dep_Trfase_major"/>
</dbReference>
<dbReference type="GO" id="GO:0005737">
    <property type="term" value="C:cytoplasm"/>
    <property type="evidence" value="ECO:0007669"/>
    <property type="project" value="TreeGrafter"/>
</dbReference>
<feature type="domain" description="Serine hydroxymethyltransferase-like" evidence="7">
    <location>
        <begin position="32"/>
        <end position="397"/>
    </location>
</feature>
<name>A0A444L908_METS7</name>
<comment type="caution">
    <text evidence="8">The sequence shown here is derived from an EMBL/GenBank/DDBJ whole genome shotgun (WGS) entry which is preliminary data.</text>
</comment>
<dbReference type="Gene3D" id="3.90.1150.10">
    <property type="entry name" value="Aspartate Aminotransferase, domain 1"/>
    <property type="match status" value="1"/>
</dbReference>
<dbReference type="PANTHER" id="PTHR11680">
    <property type="entry name" value="SERINE HYDROXYMETHYLTRANSFERASE"/>
    <property type="match status" value="1"/>
</dbReference>
<evidence type="ECO:0000259" key="7">
    <source>
        <dbReference type="Pfam" id="PF00464"/>
    </source>
</evidence>
<dbReference type="InterPro" id="IPR015424">
    <property type="entry name" value="PyrdxlP-dep_Trfase"/>
</dbReference>
<dbReference type="Proteomes" id="UP000288215">
    <property type="component" value="Unassembled WGS sequence"/>
</dbReference>
<keyword evidence="5 6" id="KW-0663">Pyridoxal phosphate</keyword>
<dbReference type="InterPro" id="IPR001085">
    <property type="entry name" value="Ser_HO-MeTrfase"/>
</dbReference>
<dbReference type="GO" id="GO:0032259">
    <property type="term" value="P:methylation"/>
    <property type="evidence" value="ECO:0007669"/>
    <property type="project" value="UniProtKB-KW"/>
</dbReference>
<dbReference type="GO" id="GO:0030170">
    <property type="term" value="F:pyridoxal phosphate binding"/>
    <property type="evidence" value="ECO:0007669"/>
    <property type="project" value="InterPro"/>
</dbReference>
<sequence>MKTITNVQTFFKYLCPILKSLVRLLSREVEAIRKIVVEHTQWRGSCLNLIASENVVSKAVKEMLISDLGNRYAIGFLHNRFYCGTKYIDELEGITTDLARRVFDAEHVNYVPISGTMANLVLFNSLTEPGEVVTALSVIDGGHASFRETSKIHGVSLVPLPFSMDEMNIDVGEAEKVIARVKPKIVLLGASEILFPHPVKEIRRIADETGSIVAYDSAHVLGLIAGKAFQDPLREGAEVVTGSTHKTFFGPQGGIILCKARYAKEIDNAAWQLVNNHHVHRVAGLSVALAEFLAFGREYAAQVIRNARRLAEELYNMGVPVLGEKNGFTRSHQVIFRGNNNNGDATAKRLEEANIVATKTPLPTDKTEEDCSGVRLGTQEVTRLGMKEDDMAEIAKLVKRVAVDRENPASVREDVRKLISQFTTVKYAFEEGDEAYRHISL</sequence>
<evidence type="ECO:0000313" key="9">
    <source>
        <dbReference type="Proteomes" id="UP000288215"/>
    </source>
</evidence>
<dbReference type="InterPro" id="IPR019798">
    <property type="entry name" value="Ser_HO-MeTrfase_PLP_BS"/>
</dbReference>
<evidence type="ECO:0000313" key="8">
    <source>
        <dbReference type="EMBL" id="RWX74000.1"/>
    </source>
</evidence>
<evidence type="ECO:0000256" key="5">
    <source>
        <dbReference type="ARBA" id="ARBA00022898"/>
    </source>
</evidence>
<keyword evidence="3" id="KW-0554">One-carbon metabolism</keyword>
<dbReference type="InterPro" id="IPR049943">
    <property type="entry name" value="Ser_HO-MeTrfase-like"/>
</dbReference>
<dbReference type="PANTHER" id="PTHR11680:SF35">
    <property type="entry name" value="SERINE HYDROXYMETHYLTRANSFERASE 1"/>
    <property type="match status" value="1"/>
</dbReference>
<evidence type="ECO:0000256" key="6">
    <source>
        <dbReference type="PIRSR" id="PIRSR000412-50"/>
    </source>
</evidence>
<keyword evidence="4 8" id="KW-0808">Transferase</keyword>
<dbReference type="CDD" id="cd00378">
    <property type="entry name" value="SHMT"/>
    <property type="match status" value="1"/>
</dbReference>
<dbReference type="EMBL" id="RXGA01000001">
    <property type="protein sequence ID" value="RWX74000.1"/>
    <property type="molecule type" value="Genomic_DNA"/>
</dbReference>
<evidence type="ECO:0000256" key="4">
    <source>
        <dbReference type="ARBA" id="ARBA00022679"/>
    </source>
</evidence>
<dbReference type="GO" id="GO:0019264">
    <property type="term" value="P:glycine biosynthetic process from serine"/>
    <property type="evidence" value="ECO:0007669"/>
    <property type="project" value="InterPro"/>
</dbReference>
<dbReference type="GO" id="GO:0008168">
    <property type="term" value="F:methyltransferase activity"/>
    <property type="evidence" value="ECO:0007669"/>
    <property type="project" value="UniProtKB-KW"/>
</dbReference>
<keyword evidence="8" id="KW-0489">Methyltransferase</keyword>
<evidence type="ECO:0000256" key="2">
    <source>
        <dbReference type="ARBA" id="ARBA00006376"/>
    </source>
</evidence>
<gene>
    <name evidence="8" type="ORF">Metus_0025</name>
</gene>
<dbReference type="InterPro" id="IPR015422">
    <property type="entry name" value="PyrdxlP-dep_Trfase_small"/>
</dbReference>
<comment type="cofactor">
    <cofactor evidence="1 6">
        <name>pyridoxal 5'-phosphate</name>
        <dbReference type="ChEBI" id="CHEBI:597326"/>
    </cofactor>
</comment>
<dbReference type="InterPro" id="IPR039429">
    <property type="entry name" value="SHMT-like_dom"/>
</dbReference>
<dbReference type="SUPFAM" id="SSF53383">
    <property type="entry name" value="PLP-dependent transferases"/>
    <property type="match status" value="1"/>
</dbReference>
<feature type="modified residue" description="N6-(pyridoxal phosphate)lysine" evidence="6">
    <location>
        <position position="246"/>
    </location>
</feature>
<dbReference type="NCBIfam" id="NF000586">
    <property type="entry name" value="PRK00011.1"/>
    <property type="match status" value="1"/>
</dbReference>
<dbReference type="AlphaFoldDB" id="A0A444L908"/>
<comment type="similarity">
    <text evidence="2">Belongs to the SHMT family.</text>
</comment>
<dbReference type="Gene3D" id="3.40.640.10">
    <property type="entry name" value="Type I PLP-dependent aspartate aminotransferase-like (Major domain)"/>
    <property type="match status" value="1"/>
</dbReference>
<proteinExistence type="inferred from homology"/>
<evidence type="ECO:0000256" key="1">
    <source>
        <dbReference type="ARBA" id="ARBA00001933"/>
    </source>
</evidence>
<reference evidence="8 9" key="1">
    <citation type="submission" date="2018-12" db="EMBL/GenBank/DDBJ databases">
        <title>The complete genome of the methanogenic archaea of the candidate phylum Verstraetearchaeota, obtained from the metagenome of underground thermal water.</title>
        <authorList>
            <person name="Kadnikov V.V."/>
            <person name="Mardanov A.V."/>
            <person name="Beletsky A.V."/>
            <person name="Karnachuk O.V."/>
            <person name="Ravin N.V."/>
        </authorList>
    </citation>
    <scope>NUCLEOTIDE SEQUENCE [LARGE SCALE GENOMIC DNA]</scope>
    <source>
        <strain evidence="8">Ch88</strain>
    </source>
</reference>
<organism evidence="8 9">
    <name type="scientific">Methanosuratincola subterraneus</name>
    <dbReference type="NCBI Taxonomy" id="2593994"/>
    <lineage>
        <taxon>Archaea</taxon>
        <taxon>Thermoproteota</taxon>
        <taxon>Methanosuratincolia</taxon>
        <taxon>Candidatus Methanomethylicales</taxon>
        <taxon>Candidatus Methanomethylicaceae</taxon>
        <taxon>Candidatus Methanosuratincola (ex Vanwonterghem et al. 2016)</taxon>
    </lineage>
</organism>